<dbReference type="PATRIC" id="fig|1303.76.peg.1489"/>
<dbReference type="Pfam" id="PF00884">
    <property type="entry name" value="Sulfatase"/>
    <property type="match status" value="1"/>
</dbReference>
<dbReference type="SUPFAM" id="SSF53649">
    <property type="entry name" value="Alkaline phosphatase-like"/>
    <property type="match status" value="1"/>
</dbReference>
<dbReference type="EMBL" id="LQOG01000032">
    <property type="protein sequence ID" value="KXT59925.1"/>
    <property type="molecule type" value="Genomic_DNA"/>
</dbReference>
<dbReference type="Gene3D" id="3.40.720.10">
    <property type="entry name" value="Alkaline Phosphatase, subunit A"/>
    <property type="match status" value="1"/>
</dbReference>
<keyword evidence="1" id="KW-0479">Metal-binding</keyword>
<dbReference type="GO" id="GO:0046872">
    <property type="term" value="F:metal ion binding"/>
    <property type="evidence" value="ECO:0007669"/>
    <property type="project" value="UniProtKB-KW"/>
</dbReference>
<dbReference type="CDD" id="cd16148">
    <property type="entry name" value="sulfatase_like"/>
    <property type="match status" value="1"/>
</dbReference>
<accession>A0A139M828</accession>
<evidence type="ECO:0000313" key="5">
    <source>
        <dbReference type="Proteomes" id="UP000070541"/>
    </source>
</evidence>
<dbReference type="InterPro" id="IPR017850">
    <property type="entry name" value="Alkaline_phosphatase_core_sf"/>
</dbReference>
<dbReference type="EC" id="3.1.6.6" evidence="4"/>
<dbReference type="GO" id="GO:0047753">
    <property type="term" value="F:choline-sulfatase activity"/>
    <property type="evidence" value="ECO:0007669"/>
    <property type="project" value="UniProtKB-EC"/>
</dbReference>
<evidence type="ECO:0000256" key="1">
    <source>
        <dbReference type="ARBA" id="ARBA00022723"/>
    </source>
</evidence>
<reference evidence="4 5" key="1">
    <citation type="submission" date="2016-01" db="EMBL/GenBank/DDBJ databases">
        <title>Highly variable Streptococcus oralis are common among viridans streptococci isolated from primates.</title>
        <authorList>
            <person name="Denapaite D."/>
            <person name="Rieger M."/>
            <person name="Koendgen S."/>
            <person name="Brueckner R."/>
            <person name="Ochigava I."/>
            <person name="Kappeler P."/>
            <person name="Maetz-Rensing K."/>
            <person name="Leendertz F."/>
            <person name="Hakenbeck R."/>
        </authorList>
    </citation>
    <scope>NUCLEOTIDE SEQUENCE [LARGE SCALE GENOMIC DNA]</scope>
    <source>
        <strain evidence="4 5">DD05</strain>
    </source>
</reference>
<protein>
    <submittedName>
        <fullName evidence="4">Choline-sulfatase BUT NOT</fullName>
        <ecNumber evidence="4">3.1.6.6</ecNumber>
    </submittedName>
</protein>
<gene>
    <name evidence="4" type="ORF">SORDD05_01432</name>
</gene>
<dbReference type="RefSeq" id="WP_061418437.1">
    <property type="nucleotide sequence ID" value="NZ_KQ969038.1"/>
</dbReference>
<dbReference type="PANTHER" id="PTHR45953">
    <property type="entry name" value="IDURONATE 2-SULFATASE"/>
    <property type="match status" value="1"/>
</dbReference>
<dbReference type="PANTHER" id="PTHR45953:SF1">
    <property type="entry name" value="IDURONATE 2-SULFATASE"/>
    <property type="match status" value="1"/>
</dbReference>
<dbReference type="Proteomes" id="UP000070541">
    <property type="component" value="Unassembled WGS sequence"/>
</dbReference>
<evidence type="ECO:0000256" key="2">
    <source>
        <dbReference type="ARBA" id="ARBA00022801"/>
    </source>
</evidence>
<dbReference type="GO" id="GO:0005737">
    <property type="term" value="C:cytoplasm"/>
    <property type="evidence" value="ECO:0007669"/>
    <property type="project" value="TreeGrafter"/>
</dbReference>
<dbReference type="InterPro" id="IPR000917">
    <property type="entry name" value="Sulfatase_N"/>
</dbReference>
<name>A0A139M828_STROR</name>
<evidence type="ECO:0000259" key="3">
    <source>
        <dbReference type="Pfam" id="PF00884"/>
    </source>
</evidence>
<organism evidence="4 5">
    <name type="scientific">Streptococcus oralis</name>
    <dbReference type="NCBI Taxonomy" id="1303"/>
    <lineage>
        <taxon>Bacteria</taxon>
        <taxon>Bacillati</taxon>
        <taxon>Bacillota</taxon>
        <taxon>Bacilli</taxon>
        <taxon>Lactobacillales</taxon>
        <taxon>Streptococcaceae</taxon>
        <taxon>Streptococcus</taxon>
    </lineage>
</organism>
<keyword evidence="2 4" id="KW-0378">Hydrolase</keyword>
<dbReference type="AlphaFoldDB" id="A0A139M828"/>
<dbReference type="GO" id="GO:0004423">
    <property type="term" value="F:iduronate-2-sulfatase activity"/>
    <property type="evidence" value="ECO:0007669"/>
    <property type="project" value="TreeGrafter"/>
</dbReference>
<proteinExistence type="predicted"/>
<sequence length="495" mass="58028">MKVVLVLMDTLRKDFLKAYNQDSFVSTPNLDAFAKDSTTFDNHYIGSTPCMPARRDIMTGRLNFLERSWGPIEPYDITVSKVLQDHGIYSHLTTDHTHYFRLGGEGYINQFTTWDFHRGQEGDPWVSRIKDPEWMPEQYYGKLRRQYQANREKWYENEDLYPTPRTFKSACEWLELNKDEDDFFIQVEVFDPHEPFDVPSKYMKMYDDVYTGPYFETPNYGAVDVPEEAVDYIRKRYAALMTMTDVHFGYLIDKMKELNLYDDTLIIVTSDHGYFLGERDLFGKNYMHNFNELAAIPLFVRDPKHRKIGERIDTISQNIDIMPTLLDYFDIDTPEEVQGKSWLPLIKGDKNDKDYAVYGAHGITVNITDGKYTYFRAPNRKNAPLYEYAGIPTTIRHYLGEQNPEDIEMGRFLKRTDFPVYKVPIKKAAILDGLGDMSEYTKDSLLFDLTADAGQEHPLHDQEKEEQMKQALIAELEKLEAPEEQFERLNLRKKD</sequence>
<evidence type="ECO:0000313" key="4">
    <source>
        <dbReference type="EMBL" id="KXT59925.1"/>
    </source>
</evidence>
<comment type="caution">
    <text evidence="4">The sequence shown here is derived from an EMBL/GenBank/DDBJ whole genome shotgun (WGS) entry which is preliminary data.</text>
</comment>
<feature type="domain" description="Sulfatase N-terminal" evidence="3">
    <location>
        <begin position="3"/>
        <end position="331"/>
    </location>
</feature>